<evidence type="ECO:0000256" key="3">
    <source>
        <dbReference type="ARBA" id="ARBA00022448"/>
    </source>
</evidence>
<dbReference type="Gene3D" id="3.40.1710.10">
    <property type="entry name" value="abc type-2 transporter like domain"/>
    <property type="match status" value="1"/>
</dbReference>
<keyword evidence="11" id="KW-1185">Reference proteome</keyword>
<comment type="subcellular location">
    <subcellularLocation>
        <location evidence="1">Cell membrane</location>
        <topology evidence="1">Multi-pass membrane protein</topology>
    </subcellularLocation>
</comment>
<dbReference type="GO" id="GO:0005524">
    <property type="term" value="F:ATP binding"/>
    <property type="evidence" value="ECO:0007669"/>
    <property type="project" value="UniProtKB-KW"/>
</dbReference>
<name>A0A2G6Q955_9BACI</name>
<keyword evidence="7 8" id="KW-0472">Membrane</keyword>
<dbReference type="EMBL" id="NWUW01000019">
    <property type="protein sequence ID" value="PIE93295.1"/>
    <property type="molecule type" value="Genomic_DNA"/>
</dbReference>
<protein>
    <submittedName>
        <fullName evidence="10">ABC transporter ATP-binding protein</fullName>
    </submittedName>
</protein>
<keyword evidence="4" id="KW-1003">Cell membrane</keyword>
<feature type="transmembrane region" description="Helical" evidence="8">
    <location>
        <begin position="372"/>
        <end position="393"/>
    </location>
</feature>
<dbReference type="Proteomes" id="UP000228484">
    <property type="component" value="Unassembled WGS sequence"/>
</dbReference>
<evidence type="ECO:0000259" key="9">
    <source>
        <dbReference type="PROSITE" id="PS51012"/>
    </source>
</evidence>
<feature type="transmembrane region" description="Helical" evidence="8">
    <location>
        <begin position="208"/>
        <end position="230"/>
    </location>
</feature>
<dbReference type="PANTHER" id="PTHR30294:SF48">
    <property type="entry name" value="LINEARMYCIN RESISTANCE PERMEASE PROTEIN LNRM"/>
    <property type="match status" value="1"/>
</dbReference>
<accession>A0A2G6Q955</accession>
<evidence type="ECO:0000256" key="8">
    <source>
        <dbReference type="SAM" id="Phobius"/>
    </source>
</evidence>
<dbReference type="PANTHER" id="PTHR30294">
    <property type="entry name" value="MEMBRANE COMPONENT OF ABC TRANSPORTER YHHJ-RELATED"/>
    <property type="match status" value="1"/>
</dbReference>
<evidence type="ECO:0000256" key="4">
    <source>
        <dbReference type="ARBA" id="ARBA00022475"/>
    </source>
</evidence>
<evidence type="ECO:0000256" key="7">
    <source>
        <dbReference type="ARBA" id="ARBA00023136"/>
    </source>
</evidence>
<dbReference type="RefSeq" id="WP_099685690.1">
    <property type="nucleotide sequence ID" value="NZ_NWUW01000019.1"/>
</dbReference>
<gene>
    <name evidence="10" type="ORF">CO726_21935</name>
</gene>
<comment type="caution">
    <text evidence="10">The sequence shown here is derived from an EMBL/GenBank/DDBJ whole genome shotgun (WGS) entry which is preliminary data.</text>
</comment>
<dbReference type="InterPro" id="IPR013525">
    <property type="entry name" value="ABC2_TM"/>
</dbReference>
<keyword evidence="3" id="KW-0813">Transport</keyword>
<feature type="transmembrane region" description="Helical" evidence="8">
    <location>
        <begin position="323"/>
        <end position="341"/>
    </location>
</feature>
<evidence type="ECO:0000256" key="2">
    <source>
        <dbReference type="ARBA" id="ARBA00007783"/>
    </source>
</evidence>
<feature type="domain" description="ABC transmembrane type-2" evidence="9">
    <location>
        <begin position="175"/>
        <end position="398"/>
    </location>
</feature>
<keyword evidence="5 8" id="KW-0812">Transmembrane</keyword>
<keyword evidence="6 8" id="KW-1133">Transmembrane helix</keyword>
<evidence type="ECO:0000256" key="6">
    <source>
        <dbReference type="ARBA" id="ARBA00022989"/>
    </source>
</evidence>
<dbReference type="Pfam" id="PF12698">
    <property type="entry name" value="ABC2_membrane_3"/>
    <property type="match status" value="1"/>
</dbReference>
<dbReference type="InterPro" id="IPR047817">
    <property type="entry name" value="ABC2_TM_bact-type"/>
</dbReference>
<keyword evidence="10" id="KW-0547">Nucleotide-binding</keyword>
<dbReference type="InterPro" id="IPR051449">
    <property type="entry name" value="ABC-2_transporter_component"/>
</dbReference>
<evidence type="ECO:0000256" key="1">
    <source>
        <dbReference type="ARBA" id="ARBA00004651"/>
    </source>
</evidence>
<reference evidence="10 11" key="1">
    <citation type="submission" date="2017-09" db="EMBL/GenBank/DDBJ databases">
        <title>Biocontrol bacteria screening and application from spent mushroom substrate.</title>
        <authorList>
            <person name="Sun X."/>
        </authorList>
    </citation>
    <scope>NUCLEOTIDE SEQUENCE [LARGE SCALE GENOMIC DNA]</scope>
    <source>
        <strain evidence="10 11">100374</strain>
    </source>
</reference>
<feature type="transmembrane region" description="Helical" evidence="8">
    <location>
        <begin position="251"/>
        <end position="277"/>
    </location>
</feature>
<sequence length="398" mass="43607">MKSFIIAWKDLKIRLIDRRGFMMMLIMPLLLTAILGSALSNVFDNGGLPKTVIGYYQVGTDEFADVFQKDVLQSKELKDDVKVKVVNSQEELEDMLKEKKIDVGIVIPNKWSEQVQDGKLKEPKVLVDPSKDIQAKIAESMIRSFSERVQTVAVSTKSVVTELVKSQQGDVAQVAKEVSGSLQAIATTNADNLEKGKIGKKTVAAMQYYAAAMLVMFLLYNITVGAKSVVTEQRTETLARLFSTPTSSFSILFGKFLGTLLFACIQLGIFIVATHFMFHVEWGEDVSQIVVLGISYAICVSGLSMLIAAFIHEEKTADVMGGIGIQILAILGGSMLPIYVFPDTLQTIGNVAPNKWALTSFLNIMSGTSWDVLIPVIFSLCSAGIVSVMIGTLRLRTR</sequence>
<keyword evidence="10" id="KW-0067">ATP-binding</keyword>
<evidence type="ECO:0000313" key="10">
    <source>
        <dbReference type="EMBL" id="PIE93295.1"/>
    </source>
</evidence>
<dbReference type="PROSITE" id="PS51012">
    <property type="entry name" value="ABC_TM2"/>
    <property type="match status" value="1"/>
</dbReference>
<organism evidence="10 11">
    <name type="scientific">Bacillus fungorum</name>
    <dbReference type="NCBI Taxonomy" id="2039284"/>
    <lineage>
        <taxon>Bacteria</taxon>
        <taxon>Bacillati</taxon>
        <taxon>Bacillota</taxon>
        <taxon>Bacilli</taxon>
        <taxon>Bacillales</taxon>
        <taxon>Bacillaceae</taxon>
        <taxon>Bacillus</taxon>
    </lineage>
</organism>
<proteinExistence type="inferred from homology"/>
<dbReference type="GO" id="GO:0005886">
    <property type="term" value="C:plasma membrane"/>
    <property type="evidence" value="ECO:0007669"/>
    <property type="project" value="UniProtKB-SubCell"/>
</dbReference>
<comment type="similarity">
    <text evidence="2">Belongs to the ABC-2 integral membrane protein family.</text>
</comment>
<feature type="transmembrane region" description="Helical" evidence="8">
    <location>
        <begin position="289"/>
        <end position="311"/>
    </location>
</feature>
<dbReference type="AlphaFoldDB" id="A0A2G6Q955"/>
<evidence type="ECO:0000256" key="5">
    <source>
        <dbReference type="ARBA" id="ARBA00022692"/>
    </source>
</evidence>
<dbReference type="GO" id="GO:0140359">
    <property type="term" value="F:ABC-type transporter activity"/>
    <property type="evidence" value="ECO:0007669"/>
    <property type="project" value="InterPro"/>
</dbReference>
<evidence type="ECO:0000313" key="11">
    <source>
        <dbReference type="Proteomes" id="UP000228484"/>
    </source>
</evidence>